<evidence type="ECO:0000313" key="2">
    <source>
        <dbReference type="EMBL" id="KAH0744715.1"/>
    </source>
</evidence>
<dbReference type="PANTHER" id="PTHR42886">
    <property type="entry name" value="RE40534P-RELATED"/>
    <property type="match status" value="1"/>
</dbReference>
<comment type="caution">
    <text evidence="2">The sequence shown here is derived from an EMBL/GenBank/DDBJ whole genome shotgun (WGS) entry which is preliminary data.</text>
</comment>
<dbReference type="PANTHER" id="PTHR42886:SF53">
    <property type="entry name" value="ALPHA_BETA-HYDROLASES SUPERFAMILY PROTEIN"/>
    <property type="match status" value="1"/>
</dbReference>
<proteinExistence type="predicted"/>
<protein>
    <recommendedName>
        <fullName evidence="1">Serine aminopeptidase S33 domain-containing protein</fullName>
    </recommendedName>
</protein>
<dbReference type="Proteomes" id="UP000826656">
    <property type="component" value="Unassembled WGS sequence"/>
</dbReference>
<dbReference type="SUPFAM" id="SSF53474">
    <property type="entry name" value="alpha/beta-Hydrolases"/>
    <property type="match status" value="1"/>
</dbReference>
<sequence length="451" mass="49810">MVRPTDRGSNDGPCWSTVVCVKGWVREVSIHGHRPRTVGLSVSRDLTNFLSWFGEELQCGEPRTTSTGRGLTYGPWMVTVGCICNFSKSAFWSVSNTGCYTSAREGQVARNNLYCPDPGKNQSFALSTSAHCVGSAMGIFAYNVNVVSPNFVLPKNPLFISEFPLPQVRINPSRRCSITLQVAFSMTQNPAVQKKITVLNQHNEKLVGVLHDTGSMEIVVLCHGFRSSKDFNTMVNLAGALEKEGISVFRFDFPGNGESEGSFQYGNFRSEADDLHSVVEYFNGANLKVTAVLGHSKGGNVVLLYASKYHDVHTVINLSGRYNLEKGIAERLGKDFLEIIKKDSFIDVKNRAGNVEYRVTEESLMDRLNTNMHDACLQIDKGCRVLTVHGSADEIIPVEDALEFDKIIPNHKLHIIEGANHCYTSHQAELTPVILPFIKEGLQHSAAELGH</sequence>
<dbReference type="InterPro" id="IPR029058">
    <property type="entry name" value="AB_hydrolase_fold"/>
</dbReference>
<accession>A0ABQ7UCV8</accession>
<dbReference type="Gene3D" id="3.40.50.1820">
    <property type="entry name" value="alpha/beta hydrolase"/>
    <property type="match status" value="1"/>
</dbReference>
<dbReference type="Pfam" id="PF12146">
    <property type="entry name" value="Hydrolase_4"/>
    <property type="match status" value="1"/>
</dbReference>
<keyword evidence="3" id="KW-1185">Reference proteome</keyword>
<dbReference type="EMBL" id="JAIVGD010000023">
    <property type="protein sequence ID" value="KAH0744715.1"/>
    <property type="molecule type" value="Genomic_DNA"/>
</dbReference>
<dbReference type="InterPro" id="IPR022742">
    <property type="entry name" value="Hydrolase_4"/>
</dbReference>
<evidence type="ECO:0000313" key="3">
    <source>
        <dbReference type="Proteomes" id="UP000826656"/>
    </source>
</evidence>
<organism evidence="2 3">
    <name type="scientific">Solanum tuberosum</name>
    <name type="common">Potato</name>
    <dbReference type="NCBI Taxonomy" id="4113"/>
    <lineage>
        <taxon>Eukaryota</taxon>
        <taxon>Viridiplantae</taxon>
        <taxon>Streptophyta</taxon>
        <taxon>Embryophyta</taxon>
        <taxon>Tracheophyta</taxon>
        <taxon>Spermatophyta</taxon>
        <taxon>Magnoliopsida</taxon>
        <taxon>eudicotyledons</taxon>
        <taxon>Gunneridae</taxon>
        <taxon>Pentapetalae</taxon>
        <taxon>asterids</taxon>
        <taxon>lamiids</taxon>
        <taxon>Solanales</taxon>
        <taxon>Solanaceae</taxon>
        <taxon>Solanoideae</taxon>
        <taxon>Solaneae</taxon>
        <taxon>Solanum</taxon>
    </lineage>
</organism>
<name>A0ABQ7UCV8_SOLTU</name>
<reference evidence="2 3" key="1">
    <citation type="journal article" date="2021" name="bioRxiv">
        <title>Chromosome-scale and haplotype-resolved genome assembly of a tetraploid potato cultivar.</title>
        <authorList>
            <person name="Sun H."/>
            <person name="Jiao W.-B."/>
            <person name="Krause K."/>
            <person name="Campoy J.A."/>
            <person name="Goel M."/>
            <person name="Folz-Donahue K."/>
            <person name="Kukat C."/>
            <person name="Huettel B."/>
            <person name="Schneeberger K."/>
        </authorList>
    </citation>
    <scope>NUCLEOTIDE SEQUENCE [LARGE SCALE GENOMIC DNA]</scope>
    <source>
        <strain evidence="2">SolTubOtavaFocal</strain>
        <tissue evidence="2">Leaves</tissue>
    </source>
</reference>
<feature type="domain" description="Serine aminopeptidase S33" evidence="1">
    <location>
        <begin position="217"/>
        <end position="327"/>
    </location>
</feature>
<gene>
    <name evidence="2" type="ORF">KY290_032708</name>
</gene>
<evidence type="ECO:0000259" key="1">
    <source>
        <dbReference type="Pfam" id="PF12146"/>
    </source>
</evidence>